<gene>
    <name evidence="1" type="ORF">I4F81_002042</name>
</gene>
<evidence type="ECO:0000313" key="2">
    <source>
        <dbReference type="Proteomes" id="UP000798662"/>
    </source>
</evidence>
<comment type="caution">
    <text evidence="1">The sequence shown here is derived from an EMBL/GenBank/DDBJ whole genome shotgun (WGS) entry which is preliminary data.</text>
</comment>
<evidence type="ECO:0000313" key="1">
    <source>
        <dbReference type="EMBL" id="KAK1859446.1"/>
    </source>
</evidence>
<reference evidence="1" key="1">
    <citation type="submission" date="2019-11" db="EMBL/GenBank/DDBJ databases">
        <title>Nori genome reveals adaptations in red seaweeds to the harsh intertidal environment.</title>
        <authorList>
            <person name="Wang D."/>
            <person name="Mao Y."/>
        </authorList>
    </citation>
    <scope>NUCLEOTIDE SEQUENCE</scope>
    <source>
        <tissue evidence="1">Gametophyte</tissue>
    </source>
</reference>
<dbReference type="EMBL" id="CM020618">
    <property type="protein sequence ID" value="KAK1859446.1"/>
    <property type="molecule type" value="Genomic_DNA"/>
</dbReference>
<dbReference type="Proteomes" id="UP000798662">
    <property type="component" value="Chromosome 1"/>
</dbReference>
<organism evidence="1 2">
    <name type="scientific">Pyropia yezoensis</name>
    <name type="common">Susabi-nori</name>
    <name type="synonym">Porphyra yezoensis</name>
    <dbReference type="NCBI Taxonomy" id="2788"/>
    <lineage>
        <taxon>Eukaryota</taxon>
        <taxon>Rhodophyta</taxon>
        <taxon>Bangiophyceae</taxon>
        <taxon>Bangiales</taxon>
        <taxon>Bangiaceae</taxon>
        <taxon>Pyropia</taxon>
    </lineage>
</organism>
<proteinExistence type="predicted"/>
<accession>A0ACC3BPM9</accession>
<keyword evidence="2" id="KW-1185">Reference proteome</keyword>
<name>A0ACC3BPM9_PYRYE</name>
<sequence length="212" mass="21529">MDFGLSPAAAGSFACRVRPSVGVALTAGKPLTMLLEPVVPAVAPLLELAANPAWLVKVGDAVGTLPFPPAVVKYGHPALMGFMILGMGTPGAVFGWLGRTNDDKVAGVKQKQLHENIMLAFWLLAFAGATGGILSTVMQGKDILQSPHALSAGVVLALLTANATIAYSGFTIGGDSTSAGRQQGRTLHAYLGAGTMVALLVHGVLGVANFGG</sequence>
<protein>
    <submittedName>
        <fullName evidence="1">Uncharacterized protein</fullName>
    </submittedName>
</protein>